<feature type="transmembrane region" description="Helical" evidence="6">
    <location>
        <begin position="497"/>
        <end position="516"/>
    </location>
</feature>
<evidence type="ECO:0000259" key="7">
    <source>
        <dbReference type="PROSITE" id="PS50850"/>
    </source>
</evidence>
<reference evidence="8 9" key="1">
    <citation type="submission" date="2020-07" db="EMBL/GenBank/DDBJ databases">
        <title>The yeast mating-type switching endonuclease HO is a domesticated member of an unorthodox homing genetic element family.</title>
        <authorList>
            <person name="Coughlan A.Y."/>
            <person name="Lombardi L."/>
            <person name="Braun-Galleani S."/>
            <person name="Martos A.R."/>
            <person name="Galeote V."/>
            <person name="Bigey F."/>
            <person name="Dequin S."/>
            <person name="Byrne K.P."/>
            <person name="Wolfe K.H."/>
        </authorList>
    </citation>
    <scope>NUCLEOTIDE SEQUENCE [LARGE SCALE GENOMIC DNA]</scope>
    <source>
        <strain evidence="8 9">NRRL Y-6702</strain>
    </source>
</reference>
<keyword evidence="3 6" id="KW-1133">Transmembrane helix</keyword>
<keyword evidence="9" id="KW-1185">Reference proteome</keyword>
<organism evidence="8 9">
    <name type="scientific">Zygotorulaspora mrakii</name>
    <name type="common">Zygosaccharomyces mrakii</name>
    <dbReference type="NCBI Taxonomy" id="42260"/>
    <lineage>
        <taxon>Eukaryota</taxon>
        <taxon>Fungi</taxon>
        <taxon>Dikarya</taxon>
        <taxon>Ascomycota</taxon>
        <taxon>Saccharomycotina</taxon>
        <taxon>Saccharomycetes</taxon>
        <taxon>Saccharomycetales</taxon>
        <taxon>Saccharomycetaceae</taxon>
        <taxon>Zygotorulaspora</taxon>
    </lineage>
</organism>
<dbReference type="PANTHER" id="PTHR23502:SF7">
    <property type="entry name" value="DRUG_PROTON ANTIPORTER YHK8-RELATED"/>
    <property type="match status" value="1"/>
</dbReference>
<accession>A0A7H9AW46</accession>
<dbReference type="FunFam" id="1.20.1250.20:FF:000082">
    <property type="entry name" value="MFS multidrug transporter, putative"/>
    <property type="match status" value="1"/>
</dbReference>
<dbReference type="Proteomes" id="UP000509704">
    <property type="component" value="Chromosome 1"/>
</dbReference>
<dbReference type="GO" id="GO:0042908">
    <property type="term" value="P:xenobiotic transport"/>
    <property type="evidence" value="ECO:0007669"/>
    <property type="project" value="UniProtKB-ARBA"/>
</dbReference>
<feature type="transmembrane region" description="Helical" evidence="6">
    <location>
        <begin position="465"/>
        <end position="485"/>
    </location>
</feature>
<evidence type="ECO:0000256" key="6">
    <source>
        <dbReference type="SAM" id="Phobius"/>
    </source>
</evidence>
<feature type="transmembrane region" description="Helical" evidence="6">
    <location>
        <begin position="329"/>
        <end position="351"/>
    </location>
</feature>
<evidence type="ECO:0000256" key="1">
    <source>
        <dbReference type="ARBA" id="ARBA00004141"/>
    </source>
</evidence>
<dbReference type="PROSITE" id="PS00216">
    <property type="entry name" value="SUGAR_TRANSPORT_1"/>
    <property type="match status" value="1"/>
</dbReference>
<feature type="transmembrane region" description="Helical" evidence="6">
    <location>
        <begin position="429"/>
        <end position="453"/>
    </location>
</feature>
<sequence length="533" mass="59760">MGEKSSKHETPVEISSEQNSNTSRNSSAQCDNRRDAEIERAYSLMPDEDDLERMNTLASQMRVDEKDYEVRFDDTLDDPENVARRISKVRKYYISISITAASLNITMISSCWALVAEKFMAKFHISREVAVLGISFYIFGLGVGPLLLGPLSELAGRRLTFIFSLSLSIVWQCLVIWSTTIEGVFFGRFLSGFFGSALLSVAGGAISDIFSKDEVGIPMTIYTLSVFFGPSLAPIIAGAFAHDDYRWSFIVLLISCAVTLLLIIFTVPETYAPLLLIEKAKRLRRETGNERFFAPMEVTRKNASVAKLVLTSVRKPFGLLFRDKMMAVLCFYTGLVLAIIYLYFVAFPYIFPTLYNFTVFETGLSYLGLMIGMIIVSPASIIFQKRYERKVIANNGQRTPEMRFEALFYGAFLTPAGLMIFAWTCYPSVHWIAPLIGSAVFGAGVFFVFVGVFNYTVDAYRRFAATAMACNSFVRSTMSAVFPLFGLQMYQGMGINWAGFLLAMVAITMIPVPFLFSKYGAYLRSKSPYAWDD</sequence>
<dbReference type="GeneID" id="59234152"/>
<dbReference type="PANTHER" id="PTHR23502">
    <property type="entry name" value="MAJOR FACILITATOR SUPERFAMILY"/>
    <property type="match status" value="1"/>
</dbReference>
<name>A0A7H9AW46_ZYGMR</name>
<dbReference type="InterPro" id="IPR020846">
    <property type="entry name" value="MFS_dom"/>
</dbReference>
<dbReference type="SUPFAM" id="SSF103473">
    <property type="entry name" value="MFS general substrate transporter"/>
    <property type="match status" value="1"/>
</dbReference>
<feature type="transmembrane region" description="Helical" evidence="6">
    <location>
        <begin position="160"/>
        <end position="179"/>
    </location>
</feature>
<evidence type="ECO:0000313" key="9">
    <source>
        <dbReference type="Proteomes" id="UP000509704"/>
    </source>
</evidence>
<dbReference type="Pfam" id="PF07690">
    <property type="entry name" value="MFS_1"/>
    <property type="match status" value="1"/>
</dbReference>
<gene>
    <name evidence="8" type="ORF">HG535_0A04560</name>
</gene>
<feature type="transmembrane region" description="Helical" evidence="6">
    <location>
        <begin position="130"/>
        <end position="148"/>
    </location>
</feature>
<dbReference type="RefSeq" id="XP_037142244.1">
    <property type="nucleotide sequence ID" value="XM_037286349.1"/>
</dbReference>
<evidence type="ECO:0000256" key="3">
    <source>
        <dbReference type="ARBA" id="ARBA00022989"/>
    </source>
</evidence>
<evidence type="ECO:0000313" key="8">
    <source>
        <dbReference type="EMBL" id="QLG70516.1"/>
    </source>
</evidence>
<evidence type="ECO:0000256" key="5">
    <source>
        <dbReference type="SAM" id="MobiDB-lite"/>
    </source>
</evidence>
<dbReference type="InterPro" id="IPR036259">
    <property type="entry name" value="MFS_trans_sf"/>
</dbReference>
<dbReference type="PROSITE" id="PS50850">
    <property type="entry name" value="MFS"/>
    <property type="match status" value="1"/>
</dbReference>
<feature type="domain" description="Major facilitator superfamily (MFS) profile" evidence="7">
    <location>
        <begin position="90"/>
        <end position="521"/>
    </location>
</feature>
<dbReference type="GO" id="GO:0140115">
    <property type="term" value="P:export across plasma membrane"/>
    <property type="evidence" value="ECO:0007669"/>
    <property type="project" value="UniProtKB-ARBA"/>
</dbReference>
<dbReference type="KEGG" id="zmk:HG535_0A04560"/>
<feature type="compositionally biased region" description="Basic and acidic residues" evidence="5">
    <location>
        <begin position="1"/>
        <end position="11"/>
    </location>
</feature>
<feature type="compositionally biased region" description="Polar residues" evidence="5">
    <location>
        <begin position="13"/>
        <end position="30"/>
    </location>
</feature>
<feature type="region of interest" description="Disordered" evidence="5">
    <location>
        <begin position="1"/>
        <end position="34"/>
    </location>
</feature>
<dbReference type="EMBL" id="CP058604">
    <property type="protein sequence ID" value="QLG70516.1"/>
    <property type="molecule type" value="Genomic_DNA"/>
</dbReference>
<keyword evidence="2 6" id="KW-0812">Transmembrane</keyword>
<comment type="subcellular location">
    <subcellularLocation>
        <location evidence="1">Membrane</location>
        <topology evidence="1">Multi-pass membrane protein</topology>
    </subcellularLocation>
</comment>
<dbReference type="GO" id="GO:0005886">
    <property type="term" value="C:plasma membrane"/>
    <property type="evidence" value="ECO:0007669"/>
    <property type="project" value="TreeGrafter"/>
</dbReference>
<feature type="transmembrane region" description="Helical" evidence="6">
    <location>
        <begin position="404"/>
        <end position="423"/>
    </location>
</feature>
<feature type="transmembrane region" description="Helical" evidence="6">
    <location>
        <begin position="92"/>
        <end position="115"/>
    </location>
</feature>
<evidence type="ECO:0000256" key="2">
    <source>
        <dbReference type="ARBA" id="ARBA00022692"/>
    </source>
</evidence>
<feature type="transmembrane region" description="Helical" evidence="6">
    <location>
        <begin position="363"/>
        <end position="383"/>
    </location>
</feature>
<dbReference type="InterPro" id="IPR005829">
    <property type="entry name" value="Sugar_transporter_CS"/>
</dbReference>
<dbReference type="InterPro" id="IPR011701">
    <property type="entry name" value="MFS"/>
</dbReference>
<dbReference type="Gene3D" id="1.20.1250.20">
    <property type="entry name" value="MFS general substrate transporter like domains"/>
    <property type="match status" value="1"/>
</dbReference>
<keyword evidence="4 6" id="KW-0472">Membrane</keyword>
<dbReference type="OrthoDB" id="9986881at2759"/>
<dbReference type="AlphaFoldDB" id="A0A7H9AW46"/>
<feature type="transmembrane region" description="Helical" evidence="6">
    <location>
        <begin position="247"/>
        <end position="277"/>
    </location>
</feature>
<feature type="transmembrane region" description="Helical" evidence="6">
    <location>
        <begin position="185"/>
        <end position="207"/>
    </location>
</feature>
<proteinExistence type="predicted"/>
<feature type="transmembrane region" description="Helical" evidence="6">
    <location>
        <begin position="219"/>
        <end position="241"/>
    </location>
</feature>
<dbReference type="CDD" id="cd17323">
    <property type="entry name" value="MFS_Tpo1_MDR_like"/>
    <property type="match status" value="1"/>
</dbReference>
<protein>
    <recommendedName>
        <fullName evidence="7">Major facilitator superfamily (MFS) profile domain-containing protein</fullName>
    </recommendedName>
</protein>
<evidence type="ECO:0000256" key="4">
    <source>
        <dbReference type="ARBA" id="ARBA00023136"/>
    </source>
</evidence>
<dbReference type="GO" id="GO:0022857">
    <property type="term" value="F:transmembrane transporter activity"/>
    <property type="evidence" value="ECO:0007669"/>
    <property type="project" value="InterPro"/>
</dbReference>